<dbReference type="OrthoDB" id="7871639at2"/>
<evidence type="ECO:0000256" key="2">
    <source>
        <dbReference type="SAM" id="SignalP"/>
    </source>
</evidence>
<dbReference type="RefSeq" id="WP_114348654.1">
    <property type="nucleotide sequence ID" value="NZ_QPJL01000005.1"/>
</dbReference>
<dbReference type="PROSITE" id="PS51257">
    <property type="entry name" value="PROKAR_LIPOPROTEIN"/>
    <property type="match status" value="1"/>
</dbReference>
<dbReference type="AlphaFoldDB" id="A0A368Z078"/>
<feature type="region of interest" description="Disordered" evidence="1">
    <location>
        <begin position="25"/>
        <end position="99"/>
    </location>
</feature>
<evidence type="ECO:0000313" key="3">
    <source>
        <dbReference type="EMBL" id="RCW85860.1"/>
    </source>
</evidence>
<evidence type="ECO:0008006" key="5">
    <source>
        <dbReference type="Google" id="ProtNLM"/>
    </source>
</evidence>
<sequence length="180" mass="17960">MTTRILYLLVPSLLALAACSQTAKTAQTPVAPPPVLETMTDPATGSPVIAGPVLKGTAPRTPGKTSSVGAPAGQSADALNTTSSTERAEAAAPPATAERRLGSTVASLGDPSQPGFWVKTPLVQSETNGRIVNPANGKSAKVRLIPLGGAAGGGSQVSLPALQLIGVSLTDLPTIEVYSG</sequence>
<protein>
    <recommendedName>
        <fullName evidence="5">D-galactarate dehydratase</fullName>
    </recommendedName>
</protein>
<dbReference type="EMBL" id="QPJL01000005">
    <property type="protein sequence ID" value="RCW85860.1"/>
    <property type="molecule type" value="Genomic_DNA"/>
</dbReference>
<evidence type="ECO:0000313" key="4">
    <source>
        <dbReference type="Proteomes" id="UP000253345"/>
    </source>
</evidence>
<name>A0A368Z078_9RHOB</name>
<comment type="caution">
    <text evidence="3">The sequence shown here is derived from an EMBL/GenBank/DDBJ whole genome shotgun (WGS) entry which is preliminary data.</text>
</comment>
<gene>
    <name evidence="3" type="ORF">DFP89_105127</name>
</gene>
<feature type="signal peptide" evidence="2">
    <location>
        <begin position="1"/>
        <end position="23"/>
    </location>
</feature>
<proteinExistence type="predicted"/>
<evidence type="ECO:0000256" key="1">
    <source>
        <dbReference type="SAM" id="MobiDB-lite"/>
    </source>
</evidence>
<keyword evidence="2" id="KW-0732">Signal</keyword>
<reference evidence="3 4" key="1">
    <citation type="submission" date="2018-07" db="EMBL/GenBank/DDBJ databases">
        <title>Genomic Encyclopedia of Type Strains, Phase III (KMG-III): the genomes of soil and plant-associated and newly described type strains.</title>
        <authorList>
            <person name="Whitman W."/>
        </authorList>
    </citation>
    <scope>NUCLEOTIDE SEQUENCE [LARGE SCALE GENOMIC DNA]</scope>
    <source>
        <strain evidence="3 4">CECT 8525</strain>
    </source>
</reference>
<keyword evidence="4" id="KW-1185">Reference proteome</keyword>
<accession>A0A368Z078</accession>
<feature type="chain" id="PRO_5016653364" description="D-galactarate dehydratase" evidence="2">
    <location>
        <begin position="24"/>
        <end position="180"/>
    </location>
</feature>
<dbReference type="Proteomes" id="UP000253345">
    <property type="component" value="Unassembled WGS sequence"/>
</dbReference>
<organism evidence="3 4">
    <name type="scientific">Paracoccus lutimaris</name>
    <dbReference type="NCBI Taxonomy" id="1490030"/>
    <lineage>
        <taxon>Bacteria</taxon>
        <taxon>Pseudomonadati</taxon>
        <taxon>Pseudomonadota</taxon>
        <taxon>Alphaproteobacteria</taxon>
        <taxon>Rhodobacterales</taxon>
        <taxon>Paracoccaceae</taxon>
        <taxon>Paracoccus</taxon>
    </lineage>
</organism>
<feature type="compositionally biased region" description="Low complexity" evidence="1">
    <location>
        <begin position="81"/>
        <end position="96"/>
    </location>
</feature>